<comment type="catalytic activity">
    <reaction evidence="1">
        <text>(2R)-3-phosphoglycerate + ATP = (2R)-3-phospho-glyceroyl phosphate + ADP</text>
        <dbReference type="Rhea" id="RHEA:14801"/>
        <dbReference type="ChEBI" id="CHEBI:30616"/>
        <dbReference type="ChEBI" id="CHEBI:57604"/>
        <dbReference type="ChEBI" id="CHEBI:58272"/>
        <dbReference type="ChEBI" id="CHEBI:456216"/>
        <dbReference type="EC" id="2.7.2.3"/>
    </reaction>
</comment>
<evidence type="ECO:0000313" key="9">
    <source>
        <dbReference type="EMBL" id="SVA34503.1"/>
    </source>
</evidence>
<dbReference type="Pfam" id="PF00162">
    <property type="entry name" value="PGK"/>
    <property type="match status" value="1"/>
</dbReference>
<evidence type="ECO:0000256" key="4">
    <source>
        <dbReference type="ARBA" id="ARBA00013061"/>
    </source>
</evidence>
<dbReference type="PIRSF" id="PIRSF000724">
    <property type="entry name" value="Pgk"/>
    <property type="match status" value="1"/>
</dbReference>
<dbReference type="SUPFAM" id="SSF53748">
    <property type="entry name" value="Phosphoglycerate kinase"/>
    <property type="match status" value="1"/>
</dbReference>
<evidence type="ECO:0000256" key="6">
    <source>
        <dbReference type="ARBA" id="ARBA00022741"/>
    </source>
</evidence>
<keyword evidence="7" id="KW-0418">Kinase</keyword>
<evidence type="ECO:0000256" key="1">
    <source>
        <dbReference type="ARBA" id="ARBA00000642"/>
    </source>
</evidence>
<sequence length="395" mass="43556">MLRSIKTFDLRGQTILMRLDLNVPLSGENIEDDFRIRSCLPTITYSLSEGASIVIMSHLGRPGGKKTKQHSLIPIGESIASMLERPIKFSEDCISRDAIDTSLSLKPGEIHLLENLRFYKEEVENDAEFSNRLSRHGKLYINDAFGTAHRKHASNVGVVNYFKNYGIGFLIEKEIQYLKEILNKPKRPLVLILGGAKVSTKIELINRYIHQADKIIIGGGMAFTFFKAMGYNIGKSLLESSMVEKARSIIDLARLSGKDLMLPVDVICSKNMDEAPLQSAVNIREIPDNLMGLDIGPRSIKKFNEVLDSAFTVIWNGPMGVFEKSSFSNGTRLIADNLGRIVESGTTVIAGGGDTSAALKYFNIMEKLTHVSTGGGASLELMSGKSLKAIEKLEV</sequence>
<keyword evidence="6" id="KW-0547">Nucleotide-binding</keyword>
<dbReference type="FunFam" id="3.40.50.1260:FF:000006">
    <property type="entry name" value="Phosphoglycerate kinase"/>
    <property type="match status" value="1"/>
</dbReference>
<comment type="subunit">
    <text evidence="3">Monomer.</text>
</comment>
<accession>A0A381V5F8</accession>
<keyword evidence="8" id="KW-0067">ATP-binding</keyword>
<dbReference type="PRINTS" id="PR00477">
    <property type="entry name" value="PHGLYCKINASE"/>
</dbReference>
<dbReference type="PANTHER" id="PTHR11406:SF23">
    <property type="entry name" value="PHOSPHOGLYCERATE KINASE 1, CHLOROPLASTIC-RELATED"/>
    <property type="match status" value="1"/>
</dbReference>
<evidence type="ECO:0000256" key="5">
    <source>
        <dbReference type="ARBA" id="ARBA00022679"/>
    </source>
</evidence>
<dbReference type="GO" id="GO:0004618">
    <property type="term" value="F:phosphoglycerate kinase activity"/>
    <property type="evidence" value="ECO:0007669"/>
    <property type="project" value="UniProtKB-EC"/>
</dbReference>
<keyword evidence="5" id="KW-0808">Transferase</keyword>
<reference evidence="9" key="1">
    <citation type="submission" date="2018-05" db="EMBL/GenBank/DDBJ databases">
        <authorList>
            <person name="Lanie J.A."/>
            <person name="Ng W.-L."/>
            <person name="Kazmierczak K.M."/>
            <person name="Andrzejewski T.M."/>
            <person name="Davidsen T.M."/>
            <person name="Wayne K.J."/>
            <person name="Tettelin H."/>
            <person name="Glass J.I."/>
            <person name="Rusch D."/>
            <person name="Podicherti R."/>
            <person name="Tsui H.-C.T."/>
            <person name="Winkler M.E."/>
        </authorList>
    </citation>
    <scope>NUCLEOTIDE SEQUENCE</scope>
</reference>
<dbReference type="EMBL" id="UINC01007664">
    <property type="protein sequence ID" value="SVA34503.1"/>
    <property type="molecule type" value="Genomic_DNA"/>
</dbReference>
<protein>
    <recommendedName>
        <fullName evidence="4">phosphoglycerate kinase</fullName>
        <ecNumber evidence="4">2.7.2.3</ecNumber>
    </recommendedName>
</protein>
<dbReference type="InterPro" id="IPR015824">
    <property type="entry name" value="Phosphoglycerate_kinase_N"/>
</dbReference>
<gene>
    <name evidence="9" type="ORF">METZ01_LOCUS87357</name>
</gene>
<dbReference type="PANTHER" id="PTHR11406">
    <property type="entry name" value="PHOSPHOGLYCERATE KINASE"/>
    <property type="match status" value="1"/>
</dbReference>
<dbReference type="EC" id="2.7.2.3" evidence="4"/>
<name>A0A381V5F8_9ZZZZ</name>
<evidence type="ECO:0000256" key="8">
    <source>
        <dbReference type="ARBA" id="ARBA00022840"/>
    </source>
</evidence>
<evidence type="ECO:0000256" key="7">
    <source>
        <dbReference type="ARBA" id="ARBA00022777"/>
    </source>
</evidence>
<organism evidence="9">
    <name type="scientific">marine metagenome</name>
    <dbReference type="NCBI Taxonomy" id="408172"/>
    <lineage>
        <taxon>unclassified sequences</taxon>
        <taxon>metagenomes</taxon>
        <taxon>ecological metagenomes</taxon>
    </lineage>
</organism>
<dbReference type="AlphaFoldDB" id="A0A381V5F8"/>
<dbReference type="HAMAP" id="MF_00145">
    <property type="entry name" value="Phosphoglyc_kinase"/>
    <property type="match status" value="1"/>
</dbReference>
<comment type="similarity">
    <text evidence="2">Belongs to the phosphoglycerate kinase family.</text>
</comment>
<dbReference type="GO" id="GO:0005829">
    <property type="term" value="C:cytosol"/>
    <property type="evidence" value="ECO:0007669"/>
    <property type="project" value="TreeGrafter"/>
</dbReference>
<dbReference type="FunFam" id="3.40.50.1260:FF:000003">
    <property type="entry name" value="Phosphoglycerate kinase"/>
    <property type="match status" value="1"/>
</dbReference>
<evidence type="ECO:0000256" key="2">
    <source>
        <dbReference type="ARBA" id="ARBA00008982"/>
    </source>
</evidence>
<dbReference type="GO" id="GO:0006094">
    <property type="term" value="P:gluconeogenesis"/>
    <property type="evidence" value="ECO:0007669"/>
    <property type="project" value="TreeGrafter"/>
</dbReference>
<dbReference type="GO" id="GO:0005524">
    <property type="term" value="F:ATP binding"/>
    <property type="evidence" value="ECO:0007669"/>
    <property type="project" value="UniProtKB-KW"/>
</dbReference>
<proteinExistence type="inferred from homology"/>
<dbReference type="Gene3D" id="3.40.50.1260">
    <property type="entry name" value="Phosphoglycerate kinase, N-terminal domain"/>
    <property type="match status" value="2"/>
</dbReference>
<dbReference type="InterPro" id="IPR036043">
    <property type="entry name" value="Phosphoglycerate_kinase_sf"/>
</dbReference>
<dbReference type="GO" id="GO:0043531">
    <property type="term" value="F:ADP binding"/>
    <property type="evidence" value="ECO:0007669"/>
    <property type="project" value="TreeGrafter"/>
</dbReference>
<evidence type="ECO:0000256" key="3">
    <source>
        <dbReference type="ARBA" id="ARBA00011245"/>
    </source>
</evidence>
<dbReference type="InterPro" id="IPR001576">
    <property type="entry name" value="Phosphoglycerate_kinase"/>
</dbReference>
<dbReference type="GO" id="GO:0006096">
    <property type="term" value="P:glycolytic process"/>
    <property type="evidence" value="ECO:0007669"/>
    <property type="project" value="InterPro"/>
</dbReference>